<dbReference type="AlphaFoldDB" id="A0A1J1HYG2"/>
<sequence>MYLHWGVSCFKRLMMLLANLSLASISVLSFQVMLHLRQGNVTFNTQENPIKQVHLEEKEFR</sequence>
<keyword evidence="3" id="KW-1185">Reference proteome</keyword>
<name>A0A1J1HYG2_9DIPT</name>
<protein>
    <submittedName>
        <fullName evidence="2">CLUMA_CG005953, isoform A</fullName>
    </submittedName>
</protein>
<keyword evidence="1" id="KW-0812">Transmembrane</keyword>
<dbReference type="EMBL" id="CVRI01000026">
    <property type="protein sequence ID" value="CRK92372.1"/>
    <property type="molecule type" value="Genomic_DNA"/>
</dbReference>
<reference evidence="2 3" key="1">
    <citation type="submission" date="2015-04" db="EMBL/GenBank/DDBJ databases">
        <authorList>
            <person name="Syromyatnikov M.Y."/>
            <person name="Popov V.N."/>
        </authorList>
    </citation>
    <scope>NUCLEOTIDE SEQUENCE [LARGE SCALE GENOMIC DNA]</scope>
</reference>
<keyword evidence="1" id="KW-1133">Transmembrane helix</keyword>
<evidence type="ECO:0000313" key="3">
    <source>
        <dbReference type="Proteomes" id="UP000183832"/>
    </source>
</evidence>
<feature type="transmembrane region" description="Helical" evidence="1">
    <location>
        <begin position="12"/>
        <end position="34"/>
    </location>
</feature>
<evidence type="ECO:0000313" key="2">
    <source>
        <dbReference type="EMBL" id="CRK92372.1"/>
    </source>
</evidence>
<gene>
    <name evidence="2" type="ORF">CLUMA_CG005953</name>
</gene>
<proteinExistence type="predicted"/>
<organism evidence="2 3">
    <name type="scientific">Clunio marinus</name>
    <dbReference type="NCBI Taxonomy" id="568069"/>
    <lineage>
        <taxon>Eukaryota</taxon>
        <taxon>Metazoa</taxon>
        <taxon>Ecdysozoa</taxon>
        <taxon>Arthropoda</taxon>
        <taxon>Hexapoda</taxon>
        <taxon>Insecta</taxon>
        <taxon>Pterygota</taxon>
        <taxon>Neoptera</taxon>
        <taxon>Endopterygota</taxon>
        <taxon>Diptera</taxon>
        <taxon>Nematocera</taxon>
        <taxon>Chironomoidea</taxon>
        <taxon>Chironomidae</taxon>
        <taxon>Clunio</taxon>
    </lineage>
</organism>
<accession>A0A1J1HYG2</accession>
<keyword evidence="1" id="KW-0472">Membrane</keyword>
<dbReference type="Proteomes" id="UP000183832">
    <property type="component" value="Unassembled WGS sequence"/>
</dbReference>
<evidence type="ECO:0000256" key="1">
    <source>
        <dbReference type="SAM" id="Phobius"/>
    </source>
</evidence>